<accession>A0A3M3X2A6</accession>
<dbReference type="Gene3D" id="3.40.50.1980">
    <property type="entry name" value="Nitrogenase molybdenum iron protein domain"/>
    <property type="match status" value="1"/>
</dbReference>
<dbReference type="SUPFAM" id="SSF53807">
    <property type="entry name" value="Helical backbone' metal receptor"/>
    <property type="match status" value="1"/>
</dbReference>
<comment type="caution">
    <text evidence="1">The sequence shown here is derived from an EMBL/GenBank/DDBJ whole genome shotgun (WGS) entry which is preliminary data.</text>
</comment>
<dbReference type="AlphaFoldDB" id="A0A3M3X2A6"/>
<dbReference type="EMBL" id="RBPX01000219">
    <property type="protein sequence ID" value="RMO63764.1"/>
    <property type="molecule type" value="Genomic_DNA"/>
</dbReference>
<gene>
    <name evidence="1" type="ORF">ALQ37_05000</name>
</gene>
<organism evidence="1 2">
    <name type="scientific">Pseudomonas syringae pv. aptata</name>
    <dbReference type="NCBI Taxonomy" id="83167"/>
    <lineage>
        <taxon>Bacteria</taxon>
        <taxon>Pseudomonadati</taxon>
        <taxon>Pseudomonadota</taxon>
        <taxon>Gammaproteobacteria</taxon>
        <taxon>Pseudomonadales</taxon>
        <taxon>Pseudomonadaceae</taxon>
        <taxon>Pseudomonas</taxon>
        <taxon>Pseudomonas syringae</taxon>
    </lineage>
</organism>
<protein>
    <submittedName>
        <fullName evidence="1">Iron-dicitrate transporter substrate-binding subunit</fullName>
    </submittedName>
</protein>
<evidence type="ECO:0000313" key="2">
    <source>
        <dbReference type="Proteomes" id="UP000274541"/>
    </source>
</evidence>
<name>A0A3M3X2A6_PSEAP</name>
<feature type="non-terminal residue" evidence="1">
    <location>
        <position position="117"/>
    </location>
</feature>
<proteinExistence type="predicted"/>
<reference evidence="1 2" key="1">
    <citation type="submission" date="2018-08" db="EMBL/GenBank/DDBJ databases">
        <title>Recombination of ecologically and evolutionarily significant loci maintains genetic cohesion in the Pseudomonas syringae species complex.</title>
        <authorList>
            <person name="Dillon M."/>
            <person name="Thakur S."/>
            <person name="Almeida R.N.D."/>
            <person name="Weir B.S."/>
            <person name="Guttman D.S."/>
        </authorList>
    </citation>
    <scope>NUCLEOTIDE SEQUENCE [LARGE SCALE GENOMIC DNA]</scope>
    <source>
        <strain evidence="1 2">ICMP 4388</strain>
    </source>
</reference>
<evidence type="ECO:0000313" key="1">
    <source>
        <dbReference type="EMBL" id="RMO63764.1"/>
    </source>
</evidence>
<sequence length="117" mass="12528">MIPSPRCEIVPAVFINSARRFLRGLQGAPAFHDSALLERTFAMRAFRLPHLLACGLLTLIASVSQAAPIDIDDGQHKVHLPDTPKRVVVLEFSFLDGLASVGVTPVGAADDGDANRV</sequence>
<dbReference type="Proteomes" id="UP000274541">
    <property type="component" value="Unassembled WGS sequence"/>
</dbReference>